<evidence type="ECO:0000313" key="3">
    <source>
        <dbReference type="Proteomes" id="UP001221757"/>
    </source>
</evidence>
<gene>
    <name evidence="2" type="ORF">B0H17DRAFT_1123888</name>
</gene>
<evidence type="ECO:0000256" key="1">
    <source>
        <dbReference type="SAM" id="MobiDB-lite"/>
    </source>
</evidence>
<name>A0AAD7MCK7_MYCRO</name>
<sequence>MADAHKPTIVKLKLPPLNPGYVIGRAGSDSTVPTYVACHGIFYPSPGFKGAESHSTDKKQPFYLVSTRGPFRIYTDANGVRKFRHGLRVSGPFPPGINLLTCNTAAEVSTTLHAQCCLMHNHAPSENLPVPPEGDVVWQRESLSKEEETDEDELESEEDMPLAQSRRLGQHGSSHASRTTEERPGDEHSGEQIDGSKEEKNSGVVLLQQQQQQDAEGNNAGGNGNGDGDGDKAAEQAVNQAGSGFVKVKILTKLGQLKSNDDVALWFTMPNGDVYRDPLRTEAAVSEAGFKNLKVTCGLGDAGMTKISVSARKKNMVSQFGHYCQHPD</sequence>
<organism evidence="2 3">
    <name type="scientific">Mycena rosella</name>
    <name type="common">Pink bonnet</name>
    <name type="synonym">Agaricus rosellus</name>
    <dbReference type="NCBI Taxonomy" id="1033263"/>
    <lineage>
        <taxon>Eukaryota</taxon>
        <taxon>Fungi</taxon>
        <taxon>Dikarya</taxon>
        <taxon>Basidiomycota</taxon>
        <taxon>Agaricomycotina</taxon>
        <taxon>Agaricomycetes</taxon>
        <taxon>Agaricomycetidae</taxon>
        <taxon>Agaricales</taxon>
        <taxon>Marasmiineae</taxon>
        <taxon>Mycenaceae</taxon>
        <taxon>Mycena</taxon>
    </lineage>
</organism>
<proteinExistence type="predicted"/>
<comment type="caution">
    <text evidence="2">The sequence shown here is derived from an EMBL/GenBank/DDBJ whole genome shotgun (WGS) entry which is preliminary data.</text>
</comment>
<feature type="compositionally biased region" description="Basic and acidic residues" evidence="1">
    <location>
        <begin position="178"/>
        <end position="201"/>
    </location>
</feature>
<accession>A0AAD7MCK7</accession>
<reference evidence="2" key="1">
    <citation type="submission" date="2023-03" db="EMBL/GenBank/DDBJ databases">
        <title>Massive genome expansion in bonnet fungi (Mycena s.s.) driven by repeated elements and novel gene families across ecological guilds.</title>
        <authorList>
            <consortium name="Lawrence Berkeley National Laboratory"/>
            <person name="Harder C.B."/>
            <person name="Miyauchi S."/>
            <person name="Viragh M."/>
            <person name="Kuo A."/>
            <person name="Thoen E."/>
            <person name="Andreopoulos B."/>
            <person name="Lu D."/>
            <person name="Skrede I."/>
            <person name="Drula E."/>
            <person name="Henrissat B."/>
            <person name="Morin E."/>
            <person name="Kohler A."/>
            <person name="Barry K."/>
            <person name="LaButti K."/>
            <person name="Morin E."/>
            <person name="Salamov A."/>
            <person name="Lipzen A."/>
            <person name="Mereny Z."/>
            <person name="Hegedus B."/>
            <person name="Baldrian P."/>
            <person name="Stursova M."/>
            <person name="Weitz H."/>
            <person name="Taylor A."/>
            <person name="Grigoriev I.V."/>
            <person name="Nagy L.G."/>
            <person name="Martin F."/>
            <person name="Kauserud H."/>
        </authorList>
    </citation>
    <scope>NUCLEOTIDE SEQUENCE</scope>
    <source>
        <strain evidence="2">CBHHK067</strain>
    </source>
</reference>
<keyword evidence="3" id="KW-1185">Reference proteome</keyword>
<dbReference type="EMBL" id="JARKIE010000001">
    <property type="protein sequence ID" value="KAJ7710779.1"/>
    <property type="molecule type" value="Genomic_DNA"/>
</dbReference>
<feature type="region of interest" description="Disordered" evidence="1">
    <location>
        <begin position="123"/>
        <end position="233"/>
    </location>
</feature>
<feature type="compositionally biased region" description="Acidic residues" evidence="1">
    <location>
        <begin position="147"/>
        <end position="160"/>
    </location>
</feature>
<dbReference type="AlphaFoldDB" id="A0AAD7MCK7"/>
<protein>
    <submittedName>
        <fullName evidence="2">Uncharacterized protein</fullName>
    </submittedName>
</protein>
<feature type="compositionally biased region" description="Low complexity" evidence="1">
    <location>
        <begin position="208"/>
        <end position="218"/>
    </location>
</feature>
<evidence type="ECO:0000313" key="2">
    <source>
        <dbReference type="EMBL" id="KAJ7710779.1"/>
    </source>
</evidence>
<dbReference type="Proteomes" id="UP001221757">
    <property type="component" value="Unassembled WGS sequence"/>
</dbReference>